<dbReference type="Gene3D" id="3.40.50.2300">
    <property type="match status" value="2"/>
</dbReference>
<organism evidence="5 6">
    <name type="scientific">Gardnerella vaginalis</name>
    <dbReference type="NCBI Taxonomy" id="2702"/>
    <lineage>
        <taxon>Bacteria</taxon>
        <taxon>Bacillati</taxon>
        <taxon>Actinomycetota</taxon>
        <taxon>Actinomycetes</taxon>
        <taxon>Bifidobacteriales</taxon>
        <taxon>Bifidobacteriaceae</taxon>
        <taxon>Gardnerella</taxon>
    </lineage>
</organism>
<dbReference type="InterPro" id="IPR028082">
    <property type="entry name" value="Peripla_BP_I"/>
</dbReference>
<dbReference type="Proteomes" id="UP001240561">
    <property type="component" value="Unassembled WGS sequence"/>
</dbReference>
<feature type="signal peptide" evidence="3">
    <location>
        <begin position="1"/>
        <end position="24"/>
    </location>
</feature>
<accession>A0ABD4Z9Y8</accession>
<evidence type="ECO:0000256" key="3">
    <source>
        <dbReference type="SAM" id="SignalP"/>
    </source>
</evidence>
<dbReference type="SUPFAM" id="SSF53822">
    <property type="entry name" value="Periplasmic binding protein-like I"/>
    <property type="match status" value="1"/>
</dbReference>
<sequence>MKKWKKIIGIAGALAMLLPFAACGAPSTRGGASGAANKSGKISVGISMPEQQLERWQIDGENLKKELEHFGYKVTLQYADGKTDLQSSQIQNMANQGANYVVIASIDGTATGAAAELAESNGAKVIAYDRLIMNTDAVDYYATFSLTDVGRMQGEYIVDKLGLKEGKKGPFNVELMSGSPTDNNARYYYEGAWKVLEPYFKSGVLKSKSGKVPKSLDDWKSIGIDNWDRQKGQAEMENRINSFYNDGTKLDAVLAPNDAIALGTVNAVESAGWNYFPIITGQDAEKANVAAIVQGKQAMTVYKDTRKLAKATAKMIKDLVDGKKPNTKDVFNNGNKDVTSVLLSPVSVDKTNAKKELVDSGYISAADAGL</sequence>
<dbReference type="InterPro" id="IPR050555">
    <property type="entry name" value="Bact_Solute-Bind_Prot2"/>
</dbReference>
<dbReference type="CDD" id="cd19994">
    <property type="entry name" value="PBP1_ChvE"/>
    <property type="match status" value="1"/>
</dbReference>
<dbReference type="EMBL" id="JASOGJ010000003">
    <property type="protein sequence ID" value="MDK6695573.1"/>
    <property type="molecule type" value="Genomic_DNA"/>
</dbReference>
<evidence type="ECO:0000256" key="2">
    <source>
        <dbReference type="ARBA" id="ARBA00022729"/>
    </source>
</evidence>
<reference evidence="5 6" key="1">
    <citation type="submission" date="2023-05" db="EMBL/GenBank/DDBJ databases">
        <title>Cataloging the Phylogenetic Diversity of Human Bladder Bacteria.</title>
        <authorList>
            <person name="Du J."/>
        </authorList>
    </citation>
    <scope>NUCLEOTIDE SEQUENCE [LARGE SCALE GENOMIC DNA]</scope>
    <source>
        <strain evidence="5 6">UMB9230</strain>
    </source>
</reference>
<evidence type="ECO:0000256" key="1">
    <source>
        <dbReference type="ARBA" id="ARBA00004196"/>
    </source>
</evidence>
<proteinExistence type="predicted"/>
<comment type="caution">
    <text evidence="5">The sequence shown here is derived from an EMBL/GenBank/DDBJ whole genome shotgun (WGS) entry which is preliminary data.</text>
</comment>
<gene>
    <name evidence="5" type="primary">chvE</name>
    <name evidence="5" type="ORF">QP177_03190</name>
</gene>
<dbReference type="Pfam" id="PF13407">
    <property type="entry name" value="Peripla_BP_4"/>
    <property type="match status" value="1"/>
</dbReference>
<dbReference type="GO" id="GO:0030313">
    <property type="term" value="C:cell envelope"/>
    <property type="evidence" value="ECO:0007669"/>
    <property type="project" value="UniProtKB-SubCell"/>
</dbReference>
<feature type="chain" id="PRO_5044799842" evidence="3">
    <location>
        <begin position="25"/>
        <end position="370"/>
    </location>
</feature>
<dbReference type="InterPro" id="IPR025997">
    <property type="entry name" value="SBP_2_dom"/>
</dbReference>
<dbReference type="PANTHER" id="PTHR30036">
    <property type="entry name" value="D-XYLOSE-BINDING PERIPLASMIC PROTEIN"/>
    <property type="match status" value="1"/>
</dbReference>
<comment type="subcellular location">
    <subcellularLocation>
        <location evidence="1">Cell envelope</location>
    </subcellularLocation>
</comment>
<evidence type="ECO:0000259" key="4">
    <source>
        <dbReference type="Pfam" id="PF13407"/>
    </source>
</evidence>
<evidence type="ECO:0000313" key="5">
    <source>
        <dbReference type="EMBL" id="MDK6695573.1"/>
    </source>
</evidence>
<dbReference type="PANTHER" id="PTHR30036:SF1">
    <property type="entry name" value="D-XYLOSE-BINDING PERIPLASMIC PROTEIN"/>
    <property type="match status" value="1"/>
</dbReference>
<evidence type="ECO:0000313" key="6">
    <source>
        <dbReference type="Proteomes" id="UP001240561"/>
    </source>
</evidence>
<name>A0ABD4Z9Y8_GARVA</name>
<protein>
    <submittedName>
        <fullName evidence="5">Sugar ABC transporter substrate-binding protein</fullName>
    </submittedName>
</protein>
<keyword evidence="2 3" id="KW-0732">Signal</keyword>
<dbReference type="RefSeq" id="WP_032836459.1">
    <property type="nucleotide sequence ID" value="NZ_JACZFD010000028.1"/>
</dbReference>
<feature type="domain" description="Periplasmic binding protein" evidence="4">
    <location>
        <begin position="44"/>
        <end position="324"/>
    </location>
</feature>
<dbReference type="AlphaFoldDB" id="A0ABD4Z9Y8"/>